<accession>A0A328VQB3</accession>
<gene>
    <name evidence="3" type="ORF">A4R35_20545</name>
</gene>
<evidence type="ECO:0000313" key="3">
    <source>
        <dbReference type="EMBL" id="RAQ97940.1"/>
    </source>
</evidence>
<evidence type="ECO:0000313" key="4">
    <source>
        <dbReference type="Proteomes" id="UP000248706"/>
    </source>
</evidence>
<dbReference type="AlphaFoldDB" id="A0A328VQB3"/>
<comment type="caution">
    <text evidence="3">The sequence shown here is derived from an EMBL/GenBank/DDBJ whole genome shotgun (WGS) entry which is preliminary data.</text>
</comment>
<keyword evidence="2" id="KW-0472">Membrane</keyword>
<dbReference type="Gene3D" id="2.60.120.560">
    <property type="entry name" value="Exo-inulinase, domain 1"/>
    <property type="match status" value="1"/>
</dbReference>
<dbReference type="Proteomes" id="UP000248706">
    <property type="component" value="Unassembled WGS sequence"/>
</dbReference>
<organism evidence="3 4">
    <name type="scientific">Thermogemmatispora tikiterensis</name>
    <dbReference type="NCBI Taxonomy" id="1825093"/>
    <lineage>
        <taxon>Bacteria</taxon>
        <taxon>Bacillati</taxon>
        <taxon>Chloroflexota</taxon>
        <taxon>Ktedonobacteria</taxon>
        <taxon>Thermogemmatisporales</taxon>
        <taxon>Thermogemmatisporaceae</taxon>
        <taxon>Thermogemmatispora</taxon>
    </lineage>
</organism>
<evidence type="ECO:0000256" key="1">
    <source>
        <dbReference type="SAM" id="MobiDB-lite"/>
    </source>
</evidence>
<reference evidence="3 4" key="1">
    <citation type="submission" date="2016-08" db="EMBL/GenBank/DDBJ databases">
        <title>Analysis of Carbohydrate Active Enzymes in Thermogemmatispora T81 Reveals Carbohydrate Degradation Ability.</title>
        <authorList>
            <person name="Tomazini A."/>
            <person name="Lal S."/>
            <person name="Stott M."/>
            <person name="Henrissat B."/>
            <person name="Polikarpov I."/>
            <person name="Sparling R."/>
            <person name="Levin D.B."/>
        </authorList>
    </citation>
    <scope>NUCLEOTIDE SEQUENCE [LARGE SCALE GENOMIC DNA]</scope>
    <source>
        <strain evidence="3 4">T81</strain>
    </source>
</reference>
<keyword evidence="2" id="KW-0812">Transmembrane</keyword>
<evidence type="ECO:0000256" key="2">
    <source>
        <dbReference type="SAM" id="Phobius"/>
    </source>
</evidence>
<keyword evidence="4" id="KW-1185">Reference proteome</keyword>
<feature type="compositionally biased region" description="Polar residues" evidence="1">
    <location>
        <begin position="48"/>
        <end position="68"/>
    </location>
</feature>
<protein>
    <recommendedName>
        <fullName evidence="5">3-keto-disaccharide hydrolase domain-containing protein</fullName>
    </recommendedName>
</protein>
<sequence>MGQDQSGASEQAGGLPSFSSETAPAAPRASGGSWDEPGAAVLPGSLAATPTPQGPQRPSHFQGSEFSTKGRSVLSRSLRLGFILMLLLFLTGLSLLIYGGIYHPAQLHAEATATVSAALTALTQSTAQAQAHATATAIAQAHATATAAAQATAVAAATATAEQATYTAATQGTPTLVDPLTGQNGNQWTLDSTLREGCSFSGSSLHSIVASDHVFIPCLALATNFANFTLQVHMRLARGDGGGLVFRANADSGTGYLFFVGSDGNYSLMLSDGTQANALVGGPTPAIHTATGQDNLLTVIARGSSILLYINRQYVGSAQDTNFSAGQIGVFAIDLGHATDAAFSQLQVWSR</sequence>
<keyword evidence="2" id="KW-1133">Transmembrane helix</keyword>
<dbReference type="EMBL" id="MCIF01000002">
    <property type="protein sequence ID" value="RAQ97940.1"/>
    <property type="molecule type" value="Genomic_DNA"/>
</dbReference>
<dbReference type="SUPFAM" id="SSF49899">
    <property type="entry name" value="Concanavalin A-like lectins/glucanases"/>
    <property type="match status" value="1"/>
</dbReference>
<feature type="region of interest" description="Disordered" evidence="1">
    <location>
        <begin position="1"/>
        <end position="68"/>
    </location>
</feature>
<feature type="transmembrane region" description="Helical" evidence="2">
    <location>
        <begin position="80"/>
        <end position="101"/>
    </location>
</feature>
<proteinExistence type="predicted"/>
<evidence type="ECO:0008006" key="5">
    <source>
        <dbReference type="Google" id="ProtNLM"/>
    </source>
</evidence>
<name>A0A328VQB3_9CHLR</name>
<dbReference type="InterPro" id="IPR013320">
    <property type="entry name" value="ConA-like_dom_sf"/>
</dbReference>